<protein>
    <submittedName>
        <fullName evidence="2">5372_t:CDS:1</fullName>
    </submittedName>
</protein>
<dbReference type="InterPro" id="IPR004875">
    <property type="entry name" value="DDE_SF_endonuclease_dom"/>
</dbReference>
<comment type="caution">
    <text evidence="2">The sequence shown here is derived from an EMBL/GenBank/DDBJ whole genome shotgun (WGS) entry which is preliminary data.</text>
</comment>
<feature type="domain" description="DDE-1" evidence="1">
    <location>
        <begin position="2"/>
        <end position="131"/>
    </location>
</feature>
<keyword evidence="3" id="KW-1185">Reference proteome</keyword>
<evidence type="ECO:0000313" key="3">
    <source>
        <dbReference type="Proteomes" id="UP000789831"/>
    </source>
</evidence>
<gene>
    <name evidence="2" type="ORF">AGERDE_LOCUS12909</name>
</gene>
<dbReference type="PANTHER" id="PTHR19303:SF73">
    <property type="entry name" value="PROTEIN PDC2"/>
    <property type="match status" value="1"/>
</dbReference>
<name>A0A9N9ERY7_9GLOM</name>
<reference evidence="2" key="1">
    <citation type="submission" date="2021-06" db="EMBL/GenBank/DDBJ databases">
        <authorList>
            <person name="Kallberg Y."/>
            <person name="Tangrot J."/>
            <person name="Rosling A."/>
        </authorList>
    </citation>
    <scope>NUCLEOTIDE SEQUENCE</scope>
    <source>
        <strain evidence="2">MT106</strain>
    </source>
</reference>
<dbReference type="InterPro" id="IPR050863">
    <property type="entry name" value="CenT-Element_Derived"/>
</dbReference>
<accession>A0A9N9ERY7</accession>
<dbReference type="GO" id="GO:0003677">
    <property type="term" value="F:DNA binding"/>
    <property type="evidence" value="ECO:0007669"/>
    <property type="project" value="TreeGrafter"/>
</dbReference>
<dbReference type="PANTHER" id="PTHR19303">
    <property type="entry name" value="TRANSPOSON"/>
    <property type="match status" value="1"/>
</dbReference>
<evidence type="ECO:0000313" key="2">
    <source>
        <dbReference type="EMBL" id="CAG8686440.1"/>
    </source>
</evidence>
<dbReference type="Proteomes" id="UP000789831">
    <property type="component" value="Unassembled WGS sequence"/>
</dbReference>
<evidence type="ECO:0000259" key="1">
    <source>
        <dbReference type="Pfam" id="PF03184"/>
    </source>
</evidence>
<dbReference type="GO" id="GO:0005634">
    <property type="term" value="C:nucleus"/>
    <property type="evidence" value="ECO:0007669"/>
    <property type="project" value="TreeGrafter"/>
</dbReference>
<dbReference type="OrthoDB" id="2432770at2759"/>
<sequence length="143" mass="16760">KNLGAKYEVNKKAWMTSEIFEHWIKSLNTINHLKCKKILVLVDNTTSHIVNEELEHVKVHFLSPNTTPYLQLCDAGIINSFKSYYQKLYLQSILKAMDIGEQIPRLNIKEAIRFTSEAWRNVTSQTIVNCWRKTKIVPLIEWN</sequence>
<dbReference type="Pfam" id="PF03184">
    <property type="entry name" value="DDE_1"/>
    <property type="match status" value="1"/>
</dbReference>
<dbReference type="AlphaFoldDB" id="A0A9N9ERY7"/>
<feature type="non-terminal residue" evidence="2">
    <location>
        <position position="1"/>
    </location>
</feature>
<dbReference type="EMBL" id="CAJVPL010012295">
    <property type="protein sequence ID" value="CAG8686440.1"/>
    <property type="molecule type" value="Genomic_DNA"/>
</dbReference>
<proteinExistence type="predicted"/>
<organism evidence="2 3">
    <name type="scientific">Ambispora gerdemannii</name>
    <dbReference type="NCBI Taxonomy" id="144530"/>
    <lineage>
        <taxon>Eukaryota</taxon>
        <taxon>Fungi</taxon>
        <taxon>Fungi incertae sedis</taxon>
        <taxon>Mucoromycota</taxon>
        <taxon>Glomeromycotina</taxon>
        <taxon>Glomeromycetes</taxon>
        <taxon>Archaeosporales</taxon>
        <taxon>Ambisporaceae</taxon>
        <taxon>Ambispora</taxon>
    </lineage>
</organism>